<proteinExistence type="predicted"/>
<dbReference type="AlphaFoldDB" id="A0A3A8P797"/>
<protein>
    <submittedName>
        <fullName evidence="1">Uncharacterized protein</fullName>
    </submittedName>
</protein>
<gene>
    <name evidence="1" type="ORF">D7W81_39910</name>
</gene>
<comment type="caution">
    <text evidence="1">The sequence shown here is derived from an EMBL/GenBank/DDBJ whole genome shotgun (WGS) entry which is preliminary data.</text>
</comment>
<dbReference type="EMBL" id="RAWK01000444">
    <property type="protein sequence ID" value="RKH52377.1"/>
    <property type="molecule type" value="Genomic_DNA"/>
</dbReference>
<sequence>MTREVSKPMPQAEDAMEQPELVFKLSCADASWEALDYGVPPTLSLFFPEGSVCEQLNYGQWEGQVLIDGHEWGFYYNDGVHLDVVLHDGGLSVEDASLVVSRICARLSKQLGAEVRFKWMPPAS</sequence>
<evidence type="ECO:0000313" key="1">
    <source>
        <dbReference type="EMBL" id="RKH52377.1"/>
    </source>
</evidence>
<organism evidence="1 2">
    <name type="scientific">Corallococcus aberystwythensis</name>
    <dbReference type="NCBI Taxonomy" id="2316722"/>
    <lineage>
        <taxon>Bacteria</taxon>
        <taxon>Pseudomonadati</taxon>
        <taxon>Myxococcota</taxon>
        <taxon>Myxococcia</taxon>
        <taxon>Myxococcales</taxon>
        <taxon>Cystobacterineae</taxon>
        <taxon>Myxococcaceae</taxon>
        <taxon>Corallococcus</taxon>
    </lineage>
</organism>
<accession>A0A3A8P797</accession>
<dbReference type="Proteomes" id="UP000267003">
    <property type="component" value="Unassembled WGS sequence"/>
</dbReference>
<name>A0A3A8P797_9BACT</name>
<keyword evidence="2" id="KW-1185">Reference proteome</keyword>
<evidence type="ECO:0000313" key="2">
    <source>
        <dbReference type="Proteomes" id="UP000267003"/>
    </source>
</evidence>
<reference evidence="2" key="1">
    <citation type="submission" date="2018-09" db="EMBL/GenBank/DDBJ databases">
        <authorList>
            <person name="Livingstone P.G."/>
            <person name="Whitworth D.E."/>
        </authorList>
    </citation>
    <scope>NUCLEOTIDE SEQUENCE [LARGE SCALE GENOMIC DNA]</scope>
    <source>
        <strain evidence="2">AB050A</strain>
    </source>
</reference>